<feature type="domain" description="Ubiquitin-like protease family profile" evidence="6">
    <location>
        <begin position="266"/>
        <end position="502"/>
    </location>
</feature>
<evidence type="ECO:0000313" key="7">
    <source>
        <dbReference type="EMBL" id="VEU21881.1"/>
    </source>
</evidence>
<dbReference type="GO" id="GO:0006508">
    <property type="term" value="P:proteolysis"/>
    <property type="evidence" value="ECO:0007669"/>
    <property type="project" value="UniProtKB-KW"/>
</dbReference>
<keyword evidence="4" id="KW-0788">Thiol protease</keyword>
<feature type="compositionally biased region" description="Basic and acidic residues" evidence="5">
    <location>
        <begin position="376"/>
        <end position="387"/>
    </location>
</feature>
<reference evidence="7 8" key="1">
    <citation type="submission" date="2018-12" db="EMBL/GenBank/DDBJ databases">
        <authorList>
            <person name="Tiukova I."/>
            <person name="Dainat J."/>
        </authorList>
    </citation>
    <scope>NUCLEOTIDE SEQUENCE [LARGE SCALE GENOMIC DNA]</scope>
</reference>
<dbReference type="InterPro" id="IPR038765">
    <property type="entry name" value="Papain-like_cys_pep_sf"/>
</dbReference>
<feature type="region of interest" description="Disordered" evidence="5">
    <location>
        <begin position="955"/>
        <end position="992"/>
    </location>
</feature>
<evidence type="ECO:0000259" key="6">
    <source>
        <dbReference type="PROSITE" id="PS50600"/>
    </source>
</evidence>
<dbReference type="InParanoid" id="A0A448YLV8"/>
<name>A0A448YLV8_BRENA</name>
<dbReference type="PROSITE" id="PS50600">
    <property type="entry name" value="ULP_PROTEASE"/>
    <property type="match status" value="1"/>
</dbReference>
<dbReference type="PANTHER" id="PTHR46915">
    <property type="entry name" value="UBIQUITIN-LIKE PROTEASE 4-RELATED"/>
    <property type="match status" value="1"/>
</dbReference>
<accession>A0A448YLV8</accession>
<dbReference type="OrthoDB" id="442460at2759"/>
<dbReference type="Proteomes" id="UP000290900">
    <property type="component" value="Unassembled WGS sequence"/>
</dbReference>
<organism evidence="7 8">
    <name type="scientific">Brettanomyces naardenensis</name>
    <name type="common">Yeast</name>
    <dbReference type="NCBI Taxonomy" id="13370"/>
    <lineage>
        <taxon>Eukaryota</taxon>
        <taxon>Fungi</taxon>
        <taxon>Dikarya</taxon>
        <taxon>Ascomycota</taxon>
        <taxon>Saccharomycotina</taxon>
        <taxon>Pichiomycetes</taxon>
        <taxon>Pichiales</taxon>
        <taxon>Pichiaceae</taxon>
        <taxon>Brettanomyces</taxon>
    </lineage>
</organism>
<dbReference type="GO" id="GO:0016926">
    <property type="term" value="P:protein desumoylation"/>
    <property type="evidence" value="ECO:0007669"/>
    <property type="project" value="UniProtKB-ARBA"/>
</dbReference>
<feature type="compositionally biased region" description="Polar residues" evidence="5">
    <location>
        <begin position="1008"/>
        <end position="1020"/>
    </location>
</feature>
<feature type="compositionally biased region" description="Basic and acidic residues" evidence="5">
    <location>
        <begin position="900"/>
        <end position="914"/>
    </location>
</feature>
<dbReference type="EMBL" id="CAACVR010000013">
    <property type="protein sequence ID" value="VEU21881.1"/>
    <property type="molecule type" value="Genomic_DNA"/>
</dbReference>
<dbReference type="InterPro" id="IPR003653">
    <property type="entry name" value="Peptidase_C48_C"/>
</dbReference>
<dbReference type="Pfam" id="PF02902">
    <property type="entry name" value="Peptidase_C48"/>
    <property type="match status" value="1"/>
</dbReference>
<evidence type="ECO:0000313" key="8">
    <source>
        <dbReference type="Proteomes" id="UP000290900"/>
    </source>
</evidence>
<keyword evidence="2" id="KW-0645">Protease</keyword>
<evidence type="ECO:0000256" key="4">
    <source>
        <dbReference type="ARBA" id="ARBA00022807"/>
    </source>
</evidence>
<feature type="region of interest" description="Disordered" evidence="5">
    <location>
        <begin position="1008"/>
        <end position="1048"/>
    </location>
</feature>
<proteinExistence type="inferred from homology"/>
<protein>
    <submittedName>
        <fullName evidence="7">DEKNAAC102827</fullName>
    </submittedName>
</protein>
<dbReference type="Gene3D" id="3.40.395.10">
    <property type="entry name" value="Adenoviral Proteinase, Chain A"/>
    <property type="match status" value="1"/>
</dbReference>
<comment type="similarity">
    <text evidence="1">Belongs to the peptidase C48 family.</text>
</comment>
<feature type="region of interest" description="Disordered" evidence="5">
    <location>
        <begin position="895"/>
        <end position="914"/>
    </location>
</feature>
<dbReference type="SUPFAM" id="SSF54001">
    <property type="entry name" value="Cysteine proteinases"/>
    <property type="match status" value="1"/>
</dbReference>
<dbReference type="GO" id="GO:0008234">
    <property type="term" value="F:cysteine-type peptidase activity"/>
    <property type="evidence" value="ECO:0007669"/>
    <property type="project" value="UniProtKB-KW"/>
</dbReference>
<gene>
    <name evidence="7" type="ORF">BRENAR_LOCUS2613</name>
</gene>
<evidence type="ECO:0000256" key="1">
    <source>
        <dbReference type="ARBA" id="ARBA00005234"/>
    </source>
</evidence>
<dbReference type="STRING" id="13370.A0A448YLV8"/>
<sequence length="1121" mass="126671">MSSHSITIKDADSVIIDDDNSDGDVNGSLIFPLEFHATDLEIPYDHPNKLSSRRRLSFECLPTRFVVRNESEGIMLNVTFESLMTVKISAYHEGQSLAITLILKSSVHGVFHHDPIHFINLKVRIDPCGRERYDQMVSLLKKRVPTVEIVPQNGVIVRPTSPEKFYGTSTKAKRKTEAQRDGNFVSRFTAGKVLSIPANRRPHRSVNYHSFKSPSADIDEENIIDDDNLDPGIQIGAEILSECVPLSEQIVFRPSLHYKMDSKTTMVITNNDFKCLYNGNWVNDSIVDFFLNYDFKLAKEAGKMDKYRIEIFNSFFFSQLTRDSASPDNCYINVKNWFKSNDTLFDNDYVVIPIMADLHWFCVIVGNLPKVGQSQTKERSQARDQETAHTNTTDHSMAPMEVDDDDRISLISSNSQEIPKEKGLLPRNEDTREYIHLYVMDSLRKVHPNVALYLKKFLIGYAKDKYGLELDTQGIKHHRTAIPQQKNFNDCGLHVIYNINIFFNDPETFRERVLMRRRRARNSDMFDPEARKNMRKSLRDTLIALLIMQVKAKGEDASMIGKETNKMVNQKDSLTSIDGKKDIKLNDDGEDDDLIIVEKSPVPERLPVPPTSPPIFPVTMKISSNRLKLSQDSYDGENKHLDKVSHVPDDIIELKEAKGVSEPQSEESIMNIPDDDKEMMNAHGESLATHVGVEKKAPAAEMKTADEIKGQVMHDDALEIAGHGRRGGPFTHYISERLRRGSEKSVNHKTSEEARTNRIVGLKKGMSKKNLKTGILKEGNIIRIPITEGDAREPQPAVASGLVKNLVKGLVKEAFKRSVERSEKEPVNGSVNEPVRETTMEHVKPVQELVKGSIREHSRPYPNALHSKHILANGKEGISNTDGELEVLKELEIIPDDETQTEKERPSERRSERVVHMGDRHLRSRHRVNYNEAQSKDGKVNPVNTQAQIVTTRAEKERLPGNLGDGDLNMSDDEEEGGRQQGKGVRGRQTGTQVDHEVNVTPVKLTSETRTQASMDSSPSKIRKGRRRAMPLESSESFEPLELPNPHGEDHEDINIAGRELSLLYPKGIQFADTTNVNSPFFGSAKRTAKNGRNGNRSKKRRVGGIIEEVDSPPFEPFRID</sequence>
<evidence type="ECO:0000256" key="2">
    <source>
        <dbReference type="ARBA" id="ARBA00022670"/>
    </source>
</evidence>
<evidence type="ECO:0000256" key="3">
    <source>
        <dbReference type="ARBA" id="ARBA00022801"/>
    </source>
</evidence>
<evidence type="ECO:0000256" key="5">
    <source>
        <dbReference type="SAM" id="MobiDB-lite"/>
    </source>
</evidence>
<dbReference type="AlphaFoldDB" id="A0A448YLV8"/>
<dbReference type="PANTHER" id="PTHR46915:SF2">
    <property type="entry name" value="UBIQUITIN-LIKE PROTEASE 4"/>
    <property type="match status" value="1"/>
</dbReference>
<dbReference type="GO" id="GO:0019783">
    <property type="term" value="F:ubiquitin-like protein peptidase activity"/>
    <property type="evidence" value="ECO:0007669"/>
    <property type="project" value="UniProtKB-ARBA"/>
</dbReference>
<keyword evidence="8" id="KW-1185">Reference proteome</keyword>
<keyword evidence="3" id="KW-0378">Hydrolase</keyword>
<feature type="compositionally biased region" description="Low complexity" evidence="5">
    <location>
        <begin position="1031"/>
        <end position="1044"/>
    </location>
</feature>
<feature type="region of interest" description="Disordered" evidence="5">
    <location>
        <begin position="1087"/>
        <end position="1121"/>
    </location>
</feature>
<feature type="region of interest" description="Disordered" evidence="5">
    <location>
        <begin position="374"/>
        <end position="400"/>
    </location>
</feature>